<dbReference type="PANTHER" id="PTHR30092">
    <property type="entry name" value="INNER MEMBRANE PROTEIN CRED"/>
    <property type="match status" value="1"/>
</dbReference>
<evidence type="ECO:0000313" key="2">
    <source>
        <dbReference type="EMBL" id="CAL93319.1"/>
    </source>
</evidence>
<keyword evidence="1" id="KW-0812">Transmembrane</keyword>
<gene>
    <name evidence="2" type="primary">creD</name>
    <name evidence="2" type="ordered locus">azo0702</name>
</gene>
<reference evidence="2 3" key="1">
    <citation type="journal article" date="2006" name="Nat. Biotechnol.">
        <title>Complete genome of the mutualistic, N2-fixing grass endophyte Azoarcus sp. strain BH72.</title>
        <authorList>
            <person name="Krause A."/>
            <person name="Ramakumar A."/>
            <person name="Bartels D."/>
            <person name="Battistoni F."/>
            <person name="Bekel T."/>
            <person name="Boch J."/>
            <person name="Boehm M."/>
            <person name="Friedrich F."/>
            <person name="Hurek T."/>
            <person name="Krause L."/>
            <person name="Linke B."/>
            <person name="McHardy A.C."/>
            <person name="Sarkar A."/>
            <person name="Schneiker S."/>
            <person name="Syed A.A."/>
            <person name="Thauer R."/>
            <person name="Vorhoelter F.-J."/>
            <person name="Weidner S."/>
            <person name="Puehler A."/>
            <person name="Reinhold-Hurek B."/>
            <person name="Kaiser O."/>
            <person name="Goesmann A."/>
        </authorList>
    </citation>
    <scope>NUCLEOTIDE SEQUENCE [LARGE SCALE GENOMIC DNA]</scope>
    <source>
        <strain evidence="2 3">BH72</strain>
    </source>
</reference>
<feature type="transmembrane region" description="Helical" evidence="1">
    <location>
        <begin position="407"/>
        <end position="425"/>
    </location>
</feature>
<protein>
    <submittedName>
        <fullName evidence="2">Inner membrane protein CreD</fullName>
    </submittedName>
</protein>
<proteinExistence type="predicted"/>
<dbReference type="NCBIfam" id="NF008712">
    <property type="entry name" value="PRK11715.1-1"/>
    <property type="match status" value="1"/>
</dbReference>
<dbReference type="RefSeq" id="WP_011764437.1">
    <property type="nucleotide sequence ID" value="NC_008702.1"/>
</dbReference>
<dbReference type="KEGG" id="azo:azo0702"/>
<feature type="transmembrane region" description="Helical" evidence="1">
    <location>
        <begin position="384"/>
        <end position="401"/>
    </location>
</feature>
<dbReference type="PIRSF" id="PIRSF004548">
    <property type="entry name" value="CreD"/>
    <property type="match status" value="1"/>
</dbReference>
<evidence type="ECO:0000256" key="1">
    <source>
        <dbReference type="SAM" id="Phobius"/>
    </source>
</evidence>
<sequence length="443" mass="47115">MQRKLFAKLGIIVLLSIILLIPLAMIEAQIAARSERQDEVVEDIAASAAGPQTLVGPVLSVRYRERVTLRQRDAAGKETVQREIVERVLVLPPAVLGIDGDASVETRQRGLYRANLFHLAAHLQGHFEVPPRLGLDEGRELVDARAALVLGLGDSRGVGNDPEVKVNGRAHRFTPGGGGALDGAALQVDLGALALDGQRLEFAFPLALTGSSRLAIAPAGDATTVTLRSPWPHPSFQGRFLPLSRSVSARGFEAQWQVSHLARSFDRVLATAAGEDRGRPEALVVGFIEPVNVYLKAERAVKYGVLFVVLTFAAFFLTEVLRRLPIHPLQYLLVGLALAVFFLLLVALSEHLAFGLAYALSAAACVALIGSYLAGALGSARRGAAYGGGIAALYGVLYGVLLSEDNALLMGALLLFAALAASMLATRRIDWYRLGATAPGEAA</sequence>
<dbReference type="EMBL" id="AM406670">
    <property type="protein sequence ID" value="CAL93319.1"/>
    <property type="molecule type" value="Genomic_DNA"/>
</dbReference>
<feature type="transmembrane region" description="Helical" evidence="1">
    <location>
        <begin position="329"/>
        <end position="349"/>
    </location>
</feature>
<dbReference type="STRING" id="62928.azo0702"/>
<organism evidence="2 3">
    <name type="scientific">Azoarcus sp. (strain BH72)</name>
    <dbReference type="NCBI Taxonomy" id="418699"/>
    <lineage>
        <taxon>Bacteria</taxon>
        <taxon>Pseudomonadati</taxon>
        <taxon>Pseudomonadota</taxon>
        <taxon>Betaproteobacteria</taxon>
        <taxon>Rhodocyclales</taxon>
        <taxon>Zoogloeaceae</taxon>
        <taxon>Azoarcus</taxon>
    </lineage>
</organism>
<accession>A1K3B4</accession>
<dbReference type="InterPro" id="IPR010364">
    <property type="entry name" value="Uncharacterised_IM_CreD"/>
</dbReference>
<keyword evidence="1" id="KW-1133">Transmembrane helix</keyword>
<evidence type="ECO:0000313" key="3">
    <source>
        <dbReference type="Proteomes" id="UP000002588"/>
    </source>
</evidence>
<dbReference type="GO" id="GO:0005886">
    <property type="term" value="C:plasma membrane"/>
    <property type="evidence" value="ECO:0007669"/>
    <property type="project" value="TreeGrafter"/>
</dbReference>
<dbReference type="HOGENOM" id="CLU_036281_1_0_4"/>
<dbReference type="AlphaFoldDB" id="A1K3B4"/>
<keyword evidence="1" id="KW-0472">Membrane</keyword>
<dbReference type="Pfam" id="PF06123">
    <property type="entry name" value="CreD"/>
    <property type="match status" value="1"/>
</dbReference>
<feature type="transmembrane region" description="Helical" evidence="1">
    <location>
        <begin position="355"/>
        <end position="377"/>
    </location>
</feature>
<name>A1K3B4_AZOSB</name>
<dbReference type="Proteomes" id="UP000002588">
    <property type="component" value="Chromosome"/>
</dbReference>
<dbReference type="eggNOG" id="COG4452">
    <property type="taxonomic scope" value="Bacteria"/>
</dbReference>
<keyword evidence="3" id="KW-1185">Reference proteome</keyword>
<dbReference type="PANTHER" id="PTHR30092:SF0">
    <property type="entry name" value="INNER MEMBRANE PROTEIN CRED"/>
    <property type="match status" value="1"/>
</dbReference>
<feature type="transmembrane region" description="Helical" evidence="1">
    <location>
        <begin position="300"/>
        <end position="317"/>
    </location>
</feature>